<dbReference type="Proteomes" id="UP000663845">
    <property type="component" value="Unassembled WGS sequence"/>
</dbReference>
<feature type="region of interest" description="Disordered" evidence="1">
    <location>
        <begin position="1"/>
        <end position="33"/>
    </location>
</feature>
<accession>A0A813MWY4</accession>
<evidence type="ECO:0000256" key="1">
    <source>
        <dbReference type="SAM" id="MobiDB-lite"/>
    </source>
</evidence>
<sequence>MAKSGFMPAWMKISNSDKTNPNQKYTNEQSQHSYGKDIDINSQRHLHLLPTNLDKRSRFLNSINEKKTEVKHQYNKTLNSKTILLLLSIPETTEEKELLIRMGWNNDMTYEITDTDKEEYEKQIKYFPKVNLNTRSSVLMSALNRRALPYINIQDIFQHEMIDSQSDDDD</sequence>
<organism evidence="2 3">
    <name type="scientific">Adineta steineri</name>
    <dbReference type="NCBI Taxonomy" id="433720"/>
    <lineage>
        <taxon>Eukaryota</taxon>
        <taxon>Metazoa</taxon>
        <taxon>Spiralia</taxon>
        <taxon>Gnathifera</taxon>
        <taxon>Rotifera</taxon>
        <taxon>Eurotatoria</taxon>
        <taxon>Bdelloidea</taxon>
        <taxon>Adinetida</taxon>
        <taxon>Adinetidae</taxon>
        <taxon>Adineta</taxon>
    </lineage>
</organism>
<reference evidence="2" key="1">
    <citation type="submission" date="2021-02" db="EMBL/GenBank/DDBJ databases">
        <authorList>
            <person name="Nowell W R."/>
        </authorList>
    </citation>
    <scope>NUCLEOTIDE SEQUENCE</scope>
</reference>
<protein>
    <submittedName>
        <fullName evidence="2">Uncharacterized protein</fullName>
    </submittedName>
</protein>
<comment type="caution">
    <text evidence="2">The sequence shown here is derived from an EMBL/GenBank/DDBJ whole genome shotgun (WGS) entry which is preliminary data.</text>
</comment>
<proteinExistence type="predicted"/>
<dbReference type="AlphaFoldDB" id="A0A813MWY4"/>
<dbReference type="EMBL" id="CAJNOG010000004">
    <property type="protein sequence ID" value="CAF0729263.1"/>
    <property type="molecule type" value="Genomic_DNA"/>
</dbReference>
<evidence type="ECO:0000313" key="3">
    <source>
        <dbReference type="Proteomes" id="UP000663845"/>
    </source>
</evidence>
<feature type="compositionally biased region" description="Polar residues" evidence="1">
    <location>
        <begin position="13"/>
        <end position="33"/>
    </location>
</feature>
<name>A0A813MWY4_9BILA</name>
<gene>
    <name evidence="2" type="ORF">JYZ213_LOCUS1062</name>
</gene>
<evidence type="ECO:0000313" key="2">
    <source>
        <dbReference type="EMBL" id="CAF0729263.1"/>
    </source>
</evidence>